<name>A0AAV9HCD3_9PEZI</name>
<dbReference type="Pfam" id="PF20684">
    <property type="entry name" value="Fung_rhodopsin"/>
    <property type="match status" value="1"/>
</dbReference>
<organism evidence="9 10">
    <name type="scientific">Cladorrhinum samala</name>
    <dbReference type="NCBI Taxonomy" id="585594"/>
    <lineage>
        <taxon>Eukaryota</taxon>
        <taxon>Fungi</taxon>
        <taxon>Dikarya</taxon>
        <taxon>Ascomycota</taxon>
        <taxon>Pezizomycotina</taxon>
        <taxon>Sordariomycetes</taxon>
        <taxon>Sordariomycetidae</taxon>
        <taxon>Sordariales</taxon>
        <taxon>Podosporaceae</taxon>
        <taxon>Cladorrhinum</taxon>
    </lineage>
</organism>
<feature type="transmembrane region" description="Helical" evidence="7">
    <location>
        <begin position="174"/>
        <end position="197"/>
    </location>
</feature>
<evidence type="ECO:0000256" key="4">
    <source>
        <dbReference type="ARBA" id="ARBA00023136"/>
    </source>
</evidence>
<dbReference type="AlphaFoldDB" id="A0AAV9HCD3"/>
<dbReference type="EMBL" id="MU865104">
    <property type="protein sequence ID" value="KAK4457644.1"/>
    <property type="molecule type" value="Genomic_DNA"/>
</dbReference>
<evidence type="ECO:0000256" key="3">
    <source>
        <dbReference type="ARBA" id="ARBA00022989"/>
    </source>
</evidence>
<accession>A0AAV9HCD3</accession>
<dbReference type="Proteomes" id="UP001321749">
    <property type="component" value="Unassembled WGS sequence"/>
</dbReference>
<reference evidence="9" key="2">
    <citation type="submission" date="2023-06" db="EMBL/GenBank/DDBJ databases">
        <authorList>
            <consortium name="Lawrence Berkeley National Laboratory"/>
            <person name="Mondo S.J."/>
            <person name="Hensen N."/>
            <person name="Bonometti L."/>
            <person name="Westerberg I."/>
            <person name="Brannstrom I.O."/>
            <person name="Guillou S."/>
            <person name="Cros-Aarteil S."/>
            <person name="Calhoun S."/>
            <person name="Haridas S."/>
            <person name="Kuo A."/>
            <person name="Pangilinan J."/>
            <person name="Riley R."/>
            <person name="Labutti K."/>
            <person name="Andreopoulos B."/>
            <person name="Lipzen A."/>
            <person name="Chen C."/>
            <person name="Yanf M."/>
            <person name="Daum C."/>
            <person name="Ng V."/>
            <person name="Clum A."/>
            <person name="Steindorff A."/>
            <person name="Ohm R."/>
            <person name="Martin F."/>
            <person name="Silar P."/>
            <person name="Natvig D."/>
            <person name="Lalanne C."/>
            <person name="Gautier V."/>
            <person name="Ament-Velasquez S.L."/>
            <person name="Kruys A."/>
            <person name="Hutchinson M.I."/>
            <person name="Powell A.J."/>
            <person name="Barry K."/>
            <person name="Miller A.N."/>
            <person name="Grigoriev I.V."/>
            <person name="Debuchy R."/>
            <person name="Gladieux P."/>
            <person name="Thoren M.H."/>
            <person name="Johannesson H."/>
        </authorList>
    </citation>
    <scope>NUCLEOTIDE SEQUENCE</scope>
    <source>
        <strain evidence="9">PSN324</strain>
    </source>
</reference>
<keyword evidence="4 7" id="KW-0472">Membrane</keyword>
<evidence type="ECO:0000313" key="10">
    <source>
        <dbReference type="Proteomes" id="UP001321749"/>
    </source>
</evidence>
<evidence type="ECO:0000256" key="6">
    <source>
        <dbReference type="SAM" id="MobiDB-lite"/>
    </source>
</evidence>
<evidence type="ECO:0000256" key="2">
    <source>
        <dbReference type="ARBA" id="ARBA00022692"/>
    </source>
</evidence>
<feature type="transmembrane region" description="Helical" evidence="7">
    <location>
        <begin position="51"/>
        <end position="71"/>
    </location>
</feature>
<comment type="subcellular location">
    <subcellularLocation>
        <location evidence="1">Membrane</location>
        <topology evidence="1">Multi-pass membrane protein</topology>
    </subcellularLocation>
</comment>
<evidence type="ECO:0000256" key="5">
    <source>
        <dbReference type="ARBA" id="ARBA00038359"/>
    </source>
</evidence>
<gene>
    <name evidence="9" type="ORF">QBC42DRAFT_291380</name>
</gene>
<feature type="compositionally biased region" description="Basic and acidic residues" evidence="6">
    <location>
        <begin position="338"/>
        <end position="347"/>
    </location>
</feature>
<evidence type="ECO:0000259" key="8">
    <source>
        <dbReference type="Pfam" id="PF20684"/>
    </source>
</evidence>
<protein>
    <recommendedName>
        <fullName evidence="8">Rhodopsin domain-containing protein</fullName>
    </recommendedName>
</protein>
<dbReference type="InterPro" id="IPR052337">
    <property type="entry name" value="SAT4-like"/>
</dbReference>
<dbReference type="PANTHER" id="PTHR33048">
    <property type="entry name" value="PTH11-LIKE INTEGRAL MEMBRANE PROTEIN (AFU_ORTHOLOGUE AFUA_5G11245)"/>
    <property type="match status" value="1"/>
</dbReference>
<dbReference type="InterPro" id="IPR049326">
    <property type="entry name" value="Rhodopsin_dom_fungi"/>
</dbReference>
<keyword evidence="2 7" id="KW-0812">Transmembrane</keyword>
<dbReference type="GO" id="GO:0016020">
    <property type="term" value="C:membrane"/>
    <property type="evidence" value="ECO:0007669"/>
    <property type="project" value="UniProtKB-SubCell"/>
</dbReference>
<feature type="region of interest" description="Disordered" evidence="6">
    <location>
        <begin position="315"/>
        <end position="356"/>
    </location>
</feature>
<dbReference type="PANTHER" id="PTHR33048:SF123">
    <property type="entry name" value="INTEGRAL MEMBRANE PROTEIN"/>
    <property type="match status" value="1"/>
</dbReference>
<feature type="domain" description="Rhodopsin" evidence="8">
    <location>
        <begin position="36"/>
        <end position="273"/>
    </location>
</feature>
<feature type="transmembrane region" description="Helical" evidence="7">
    <location>
        <begin position="209"/>
        <end position="230"/>
    </location>
</feature>
<feature type="region of interest" description="Disordered" evidence="6">
    <location>
        <begin position="279"/>
        <end position="301"/>
    </location>
</feature>
<comment type="similarity">
    <text evidence="5">Belongs to the SAT4 family.</text>
</comment>
<keyword evidence="3 7" id="KW-1133">Transmembrane helix</keyword>
<comment type="caution">
    <text evidence="9">The sequence shown here is derived from an EMBL/GenBank/DDBJ whole genome shotgun (WGS) entry which is preliminary data.</text>
</comment>
<feature type="transmembrane region" description="Helical" evidence="7">
    <location>
        <begin position="91"/>
        <end position="118"/>
    </location>
</feature>
<evidence type="ECO:0000256" key="1">
    <source>
        <dbReference type="ARBA" id="ARBA00004141"/>
    </source>
</evidence>
<keyword evidence="10" id="KW-1185">Reference proteome</keyword>
<feature type="transmembrane region" description="Helical" evidence="7">
    <location>
        <begin position="250"/>
        <end position="268"/>
    </location>
</feature>
<proteinExistence type="inferred from homology"/>
<feature type="transmembrane region" description="Helical" evidence="7">
    <location>
        <begin position="130"/>
        <end position="150"/>
    </location>
</feature>
<feature type="compositionally biased region" description="Basic and acidic residues" evidence="6">
    <location>
        <begin position="290"/>
        <end position="301"/>
    </location>
</feature>
<feature type="transmembrane region" description="Helical" evidence="7">
    <location>
        <begin position="18"/>
        <end position="39"/>
    </location>
</feature>
<reference evidence="9" key="1">
    <citation type="journal article" date="2023" name="Mol. Phylogenet. Evol.">
        <title>Genome-scale phylogeny and comparative genomics of the fungal order Sordariales.</title>
        <authorList>
            <person name="Hensen N."/>
            <person name="Bonometti L."/>
            <person name="Westerberg I."/>
            <person name="Brannstrom I.O."/>
            <person name="Guillou S."/>
            <person name="Cros-Aarteil S."/>
            <person name="Calhoun S."/>
            <person name="Haridas S."/>
            <person name="Kuo A."/>
            <person name="Mondo S."/>
            <person name="Pangilinan J."/>
            <person name="Riley R."/>
            <person name="LaButti K."/>
            <person name="Andreopoulos B."/>
            <person name="Lipzen A."/>
            <person name="Chen C."/>
            <person name="Yan M."/>
            <person name="Daum C."/>
            <person name="Ng V."/>
            <person name="Clum A."/>
            <person name="Steindorff A."/>
            <person name="Ohm R.A."/>
            <person name="Martin F."/>
            <person name="Silar P."/>
            <person name="Natvig D.O."/>
            <person name="Lalanne C."/>
            <person name="Gautier V."/>
            <person name="Ament-Velasquez S.L."/>
            <person name="Kruys A."/>
            <person name="Hutchinson M.I."/>
            <person name="Powell A.J."/>
            <person name="Barry K."/>
            <person name="Miller A.N."/>
            <person name="Grigoriev I.V."/>
            <person name="Debuchy R."/>
            <person name="Gladieux P."/>
            <person name="Hiltunen Thoren M."/>
            <person name="Johannesson H."/>
        </authorList>
    </citation>
    <scope>NUCLEOTIDE SEQUENCE</scope>
    <source>
        <strain evidence="9">PSN324</strain>
    </source>
</reference>
<evidence type="ECO:0000256" key="7">
    <source>
        <dbReference type="SAM" id="Phobius"/>
    </source>
</evidence>
<evidence type="ECO:0000313" key="9">
    <source>
        <dbReference type="EMBL" id="KAK4457644.1"/>
    </source>
</evidence>
<sequence>MDETGDQHSINQRRQDGLVIVTVVFTSLSILAVSTRTFLRAFMLRKFGPDDWAMLGALLFSCGYFAEIIILKYNGAGHIMTSLTVNNMLNIIKTTLAIQCTYYACVNCIKFSILLMYLRFAVTGTLRRACYGLIGLHSVFLIICLCVTLAQCQPLGKMWDLTRTAPGTCINTTAFFYFTSAFNIITDIAIFALPIKTLVGINRPKKEKYALVGIFCVGAFATVVAMIRLHTIVTYTKATDPFRDSLLVNVWSILEINIGILCASAPALKPLFSPQALREARYGSSGPPPKRTDYHYHSRGKSGTEIKSDIQVEQEFSDRSISMGPIPSSRAHVVGGRDSSKSSRDSVDEILYNNRY</sequence>